<feature type="compositionally biased region" description="Acidic residues" evidence="1">
    <location>
        <begin position="89"/>
        <end position="99"/>
    </location>
</feature>
<proteinExistence type="predicted"/>
<keyword evidence="2" id="KW-0472">Membrane</keyword>
<keyword evidence="2" id="KW-1133">Transmembrane helix</keyword>
<protein>
    <recommendedName>
        <fullName evidence="5">Transmembrane protein</fullName>
    </recommendedName>
</protein>
<keyword evidence="2" id="KW-0812">Transmembrane</keyword>
<keyword evidence="4" id="KW-1185">Reference proteome</keyword>
<reference evidence="3 4" key="1">
    <citation type="journal article" date="2013" name="PLoS ONE">
        <title>Predicting the Proteins of Angomonas deanei, Strigomonas culicis and Their Respective Endosymbionts Reveals New Aspects of the Trypanosomatidae Family.</title>
        <authorList>
            <person name="Motta M.C."/>
            <person name="Martins A.C."/>
            <person name="de Souza S.S."/>
            <person name="Catta-Preta C.M."/>
            <person name="Silva R."/>
            <person name="Klein C.C."/>
            <person name="de Almeida L.G."/>
            <person name="de Lima Cunha O."/>
            <person name="Ciapina L.P."/>
            <person name="Brocchi M."/>
            <person name="Colabardini A.C."/>
            <person name="de Araujo Lima B."/>
            <person name="Machado C.R."/>
            <person name="de Almeida Soares C.M."/>
            <person name="Probst C.M."/>
            <person name="de Menezes C.B."/>
            <person name="Thompson C.E."/>
            <person name="Bartholomeu D.C."/>
            <person name="Gradia D.F."/>
            <person name="Pavoni D.P."/>
            <person name="Grisard E.C."/>
            <person name="Fantinatti-Garboggini F."/>
            <person name="Marchini F.K."/>
            <person name="Rodrigues-Luiz G.F."/>
            <person name="Wagner G."/>
            <person name="Goldman G.H."/>
            <person name="Fietto J.L."/>
            <person name="Elias M.C."/>
            <person name="Goldman M.H."/>
            <person name="Sagot M.F."/>
            <person name="Pereira M."/>
            <person name="Stoco P.H."/>
            <person name="de Mendonca-Neto R.P."/>
            <person name="Teixeira S.M."/>
            <person name="Maciel T.E."/>
            <person name="de Oliveira Mendes T.A."/>
            <person name="Urmenyi T.P."/>
            <person name="de Souza W."/>
            <person name="Schenkman S."/>
            <person name="de Vasconcelos A.T."/>
        </authorList>
    </citation>
    <scope>NUCLEOTIDE SEQUENCE [LARGE SCALE GENOMIC DNA]</scope>
</reference>
<name>S9TLN5_9TRYP</name>
<evidence type="ECO:0000313" key="3">
    <source>
        <dbReference type="EMBL" id="EPY17719.1"/>
    </source>
</evidence>
<sequence>MRFPRPPAPAAGSEEGDSEHAADEETPAAPHIPPWHSFFFPFSECGPRVESFQVQINQIPVFGEVVRARRRDGRLIPATEKAAFLAETSDVEDEMDDTDASPSSAPQEAEESGEGVAEEKTDASSPATAQSTGDEKAKTGKASKVKPLLYYYIVDPVHMESILQQSGEGKEAKSSAEGSEWIDVEVTWRCRIDQLQGSTVYVPYSFYCAPCRPQRLTCYVELDKNAPPLKGIKSPNCQQNFLYLNTRFVKERRAAHVAVETVQPTGTIASALSEKEDLFLFAIQLGERVLLDVSEEVSFAGITVVVMVLLLVIWFLLTKDLTF</sequence>
<feature type="region of interest" description="Disordered" evidence="1">
    <location>
        <begin position="1"/>
        <end position="32"/>
    </location>
</feature>
<evidence type="ECO:0000256" key="2">
    <source>
        <dbReference type="SAM" id="Phobius"/>
    </source>
</evidence>
<dbReference type="AlphaFoldDB" id="S9TLN5"/>
<feature type="compositionally biased region" description="Polar residues" evidence="1">
    <location>
        <begin position="123"/>
        <end position="132"/>
    </location>
</feature>
<organism evidence="3 4">
    <name type="scientific">Strigomonas culicis</name>
    <dbReference type="NCBI Taxonomy" id="28005"/>
    <lineage>
        <taxon>Eukaryota</taxon>
        <taxon>Discoba</taxon>
        <taxon>Euglenozoa</taxon>
        <taxon>Kinetoplastea</taxon>
        <taxon>Metakinetoplastina</taxon>
        <taxon>Trypanosomatida</taxon>
        <taxon>Trypanosomatidae</taxon>
        <taxon>Strigomonadinae</taxon>
        <taxon>Strigomonas</taxon>
    </lineage>
</organism>
<dbReference type="EMBL" id="ATMH01010342">
    <property type="protein sequence ID" value="EPY17719.1"/>
    <property type="molecule type" value="Genomic_DNA"/>
</dbReference>
<accession>S9TLN5</accession>
<evidence type="ECO:0008006" key="5">
    <source>
        <dbReference type="Google" id="ProtNLM"/>
    </source>
</evidence>
<feature type="transmembrane region" description="Helical" evidence="2">
    <location>
        <begin position="297"/>
        <end position="317"/>
    </location>
</feature>
<evidence type="ECO:0000256" key="1">
    <source>
        <dbReference type="SAM" id="MobiDB-lite"/>
    </source>
</evidence>
<evidence type="ECO:0000313" key="4">
    <source>
        <dbReference type="Proteomes" id="UP000015354"/>
    </source>
</evidence>
<dbReference type="Proteomes" id="UP000015354">
    <property type="component" value="Unassembled WGS sequence"/>
</dbReference>
<comment type="caution">
    <text evidence="3">The sequence shown here is derived from an EMBL/GenBank/DDBJ whole genome shotgun (WGS) entry which is preliminary data.</text>
</comment>
<gene>
    <name evidence="3" type="ORF">STCU_10451</name>
</gene>
<feature type="region of interest" description="Disordered" evidence="1">
    <location>
        <begin position="85"/>
        <end position="140"/>
    </location>
</feature>
<dbReference type="OrthoDB" id="10647580at2759"/>